<proteinExistence type="predicted"/>
<reference evidence="3" key="1">
    <citation type="journal article" date="2014" name="Front. Microbiol.">
        <title>High frequency of phylogenetically diverse reductive dehalogenase-homologous genes in deep subseafloor sedimentary metagenomes.</title>
        <authorList>
            <person name="Kawai M."/>
            <person name="Futagami T."/>
            <person name="Toyoda A."/>
            <person name="Takaki Y."/>
            <person name="Nishi S."/>
            <person name="Hori S."/>
            <person name="Arai W."/>
            <person name="Tsubouchi T."/>
            <person name="Morono Y."/>
            <person name="Uchiyama I."/>
            <person name="Ito T."/>
            <person name="Fujiyama A."/>
            <person name="Inagaki F."/>
            <person name="Takami H."/>
        </authorList>
    </citation>
    <scope>NUCLEOTIDE SEQUENCE</scope>
    <source>
        <strain evidence="3">Expedition CK06-06</strain>
    </source>
</reference>
<dbReference type="GO" id="GO:0004190">
    <property type="term" value="F:aspartic-type endopeptidase activity"/>
    <property type="evidence" value="ECO:0007669"/>
    <property type="project" value="InterPro"/>
</dbReference>
<dbReference type="Pfam" id="PF03539">
    <property type="entry name" value="Spuma_A9PTase"/>
    <property type="match status" value="1"/>
</dbReference>
<dbReference type="EMBL" id="BARS01032772">
    <property type="protein sequence ID" value="GAG18292.1"/>
    <property type="molecule type" value="Genomic_DNA"/>
</dbReference>
<dbReference type="InterPro" id="IPR021109">
    <property type="entry name" value="Peptidase_aspartic_dom_sf"/>
</dbReference>
<protein>
    <recommendedName>
        <fullName evidence="2">Peptidase A2 domain-containing protein</fullName>
    </recommendedName>
</protein>
<keyword evidence="1" id="KW-0378">Hydrolase</keyword>
<dbReference type="AlphaFoldDB" id="X0W4Q1"/>
<feature type="domain" description="Peptidase A2" evidence="2">
    <location>
        <begin position="33"/>
        <end position="106"/>
    </location>
</feature>
<dbReference type="InterPro" id="IPR001995">
    <property type="entry name" value="Peptidase_A2_cat"/>
</dbReference>
<sequence length="124" mass="13437">MNYLYDNNNYNPPAPVLPTTIRVPGDSINQVTTYALVDTGADITCLPRALIKALRAECASSYDVLGINGVPIGPADSYFLEFEIASTKLMSEVIAVGDEPILGRNLINEFTLNLHGPNQKLVIT</sequence>
<evidence type="ECO:0000313" key="3">
    <source>
        <dbReference type="EMBL" id="GAG18292.1"/>
    </source>
</evidence>
<dbReference type="SUPFAM" id="SSF50630">
    <property type="entry name" value="Acid proteases"/>
    <property type="match status" value="1"/>
</dbReference>
<evidence type="ECO:0000256" key="1">
    <source>
        <dbReference type="ARBA" id="ARBA00022801"/>
    </source>
</evidence>
<dbReference type="PROSITE" id="PS00141">
    <property type="entry name" value="ASP_PROTEASE"/>
    <property type="match status" value="1"/>
</dbReference>
<name>X0W4Q1_9ZZZZ</name>
<dbReference type="InterPro" id="IPR001969">
    <property type="entry name" value="Aspartic_peptidase_AS"/>
</dbReference>
<comment type="caution">
    <text evidence="3">The sequence shown here is derived from an EMBL/GenBank/DDBJ whole genome shotgun (WGS) entry which is preliminary data.</text>
</comment>
<dbReference type="GO" id="GO:0006508">
    <property type="term" value="P:proteolysis"/>
    <property type="evidence" value="ECO:0007669"/>
    <property type="project" value="InterPro"/>
</dbReference>
<dbReference type="InterPro" id="IPR001641">
    <property type="entry name" value="Spumavirus_A9"/>
</dbReference>
<accession>X0W4Q1</accession>
<evidence type="ECO:0000259" key="2">
    <source>
        <dbReference type="PROSITE" id="PS50175"/>
    </source>
</evidence>
<dbReference type="Gene3D" id="2.40.70.10">
    <property type="entry name" value="Acid Proteases"/>
    <property type="match status" value="1"/>
</dbReference>
<dbReference type="PROSITE" id="PS50175">
    <property type="entry name" value="ASP_PROT_RETROV"/>
    <property type="match status" value="1"/>
</dbReference>
<gene>
    <name evidence="3" type="ORF">S01H1_50834</name>
</gene>
<organism evidence="3">
    <name type="scientific">marine sediment metagenome</name>
    <dbReference type="NCBI Taxonomy" id="412755"/>
    <lineage>
        <taxon>unclassified sequences</taxon>
        <taxon>metagenomes</taxon>
        <taxon>ecological metagenomes</taxon>
    </lineage>
</organism>